<feature type="binding site" evidence="4">
    <location>
        <begin position="397"/>
        <end position="399"/>
    </location>
    <ligand>
        <name>FAD</name>
        <dbReference type="ChEBI" id="CHEBI:57692"/>
    </ligand>
</feature>
<dbReference type="CTD" id="35322"/>
<dbReference type="InterPro" id="IPR036134">
    <property type="entry name" value="Crypto/Photolyase_FAD-like_sf"/>
</dbReference>
<keyword evidence="3 4" id="KW-0274">FAD</keyword>
<accession>A0A6J1LK96</accession>
<dbReference type="PROSITE" id="PS51645">
    <property type="entry name" value="PHR_CRY_ALPHA_BETA"/>
    <property type="match status" value="1"/>
</dbReference>
<evidence type="ECO:0000256" key="4">
    <source>
        <dbReference type="PIRSR" id="PIRSR602081-1"/>
    </source>
</evidence>
<dbReference type="GO" id="GO:0005634">
    <property type="term" value="C:nucleus"/>
    <property type="evidence" value="ECO:0007669"/>
    <property type="project" value="TreeGrafter"/>
</dbReference>
<evidence type="ECO:0000256" key="1">
    <source>
        <dbReference type="ARBA" id="ARBA00005862"/>
    </source>
</evidence>
<dbReference type="OrthoDB" id="435881at2759"/>
<dbReference type="GO" id="GO:0032922">
    <property type="term" value="P:circadian regulation of gene expression"/>
    <property type="evidence" value="ECO:0007669"/>
    <property type="project" value="TreeGrafter"/>
</dbReference>
<protein>
    <submittedName>
        <fullName evidence="7">Cryptochrome-1 isoform X2</fullName>
    </submittedName>
</protein>
<gene>
    <name evidence="7" type="primary">LOC111594653</name>
</gene>
<dbReference type="InterPro" id="IPR006050">
    <property type="entry name" value="DNA_photolyase_N"/>
</dbReference>
<evidence type="ECO:0000256" key="2">
    <source>
        <dbReference type="ARBA" id="ARBA00022630"/>
    </source>
</evidence>
<dbReference type="AlphaFoldDB" id="A0A6J1LK96"/>
<keyword evidence="6" id="KW-1185">Reference proteome</keyword>
<evidence type="ECO:0000313" key="7">
    <source>
        <dbReference type="RefSeq" id="XP_023163820.1"/>
    </source>
</evidence>
<dbReference type="GO" id="GO:0003904">
    <property type="term" value="F:deoxyribodipyrimidine photo-lyase activity"/>
    <property type="evidence" value="ECO:0007669"/>
    <property type="project" value="TreeGrafter"/>
</dbReference>
<dbReference type="InterPro" id="IPR036155">
    <property type="entry name" value="Crypto/Photolyase_N_sf"/>
</dbReference>
<dbReference type="GO" id="GO:0005737">
    <property type="term" value="C:cytoplasm"/>
    <property type="evidence" value="ECO:0007669"/>
    <property type="project" value="TreeGrafter"/>
</dbReference>
<feature type="binding site" evidence="4">
    <location>
        <begin position="258"/>
        <end position="262"/>
    </location>
    <ligand>
        <name>FAD</name>
        <dbReference type="ChEBI" id="CHEBI:57692"/>
    </ligand>
</feature>
<dbReference type="GO" id="GO:0003677">
    <property type="term" value="F:DNA binding"/>
    <property type="evidence" value="ECO:0007669"/>
    <property type="project" value="TreeGrafter"/>
</dbReference>
<dbReference type="InterPro" id="IPR002081">
    <property type="entry name" value="Cryptochrome/DNA_photolyase_1"/>
</dbReference>
<dbReference type="GO" id="GO:0071949">
    <property type="term" value="F:FAD binding"/>
    <property type="evidence" value="ECO:0007669"/>
    <property type="project" value="TreeGrafter"/>
</dbReference>
<comment type="cofactor">
    <cofactor evidence="4">
        <name>FAD</name>
        <dbReference type="ChEBI" id="CHEBI:57692"/>
    </cofactor>
    <text evidence="4">Binds 1 FAD per subunit.</text>
</comment>
<dbReference type="PANTHER" id="PTHR11455:SF9">
    <property type="entry name" value="CRYPTOCHROME CIRCADIAN CLOCK 5 ISOFORM X1"/>
    <property type="match status" value="1"/>
</dbReference>
<feature type="domain" description="Photolyase/cryptochrome alpha/beta" evidence="5">
    <location>
        <begin position="6"/>
        <end position="141"/>
    </location>
</feature>
<evidence type="ECO:0000259" key="5">
    <source>
        <dbReference type="PROSITE" id="PS51645"/>
    </source>
</evidence>
<proteinExistence type="inferred from homology"/>
<dbReference type="InterPro" id="IPR014729">
    <property type="entry name" value="Rossmann-like_a/b/a_fold"/>
</dbReference>
<dbReference type="SUPFAM" id="SSF48173">
    <property type="entry name" value="Cryptochrome/photolyase FAD-binding domain"/>
    <property type="match status" value="1"/>
</dbReference>
<dbReference type="Gene3D" id="1.10.579.10">
    <property type="entry name" value="DNA Cyclobutane Dipyrimidine Photolyase, subunit A, domain 3"/>
    <property type="match status" value="1"/>
</dbReference>
<dbReference type="Gene3D" id="3.40.50.620">
    <property type="entry name" value="HUPs"/>
    <property type="match status" value="1"/>
</dbReference>
<dbReference type="Pfam" id="PF03441">
    <property type="entry name" value="FAD_binding_7"/>
    <property type="match status" value="1"/>
</dbReference>
<dbReference type="Gene3D" id="1.25.40.80">
    <property type="match status" value="1"/>
</dbReference>
<organism evidence="6 7">
    <name type="scientific">Drosophila hydei</name>
    <name type="common">Fruit fly</name>
    <dbReference type="NCBI Taxonomy" id="7224"/>
    <lineage>
        <taxon>Eukaryota</taxon>
        <taxon>Metazoa</taxon>
        <taxon>Ecdysozoa</taxon>
        <taxon>Arthropoda</taxon>
        <taxon>Hexapoda</taxon>
        <taxon>Insecta</taxon>
        <taxon>Pterygota</taxon>
        <taxon>Neoptera</taxon>
        <taxon>Endopterygota</taxon>
        <taxon>Diptera</taxon>
        <taxon>Brachycera</taxon>
        <taxon>Muscomorpha</taxon>
        <taxon>Ephydroidea</taxon>
        <taxon>Drosophilidae</taxon>
        <taxon>Drosophila</taxon>
    </lineage>
</organism>
<name>A0A6J1LK96_DROHY</name>
<dbReference type="Proteomes" id="UP000504633">
    <property type="component" value="Unplaced"/>
</dbReference>
<reference evidence="7" key="1">
    <citation type="submission" date="2025-08" db="UniProtKB">
        <authorList>
            <consortium name="RefSeq"/>
        </authorList>
    </citation>
    <scope>IDENTIFICATION</scope>
    <source>
        <strain evidence="7">15085-1641.00</strain>
        <tissue evidence="7">Whole body</tissue>
    </source>
</reference>
<dbReference type="PANTHER" id="PTHR11455">
    <property type="entry name" value="CRYPTOCHROME"/>
    <property type="match status" value="1"/>
</dbReference>
<dbReference type="RefSeq" id="XP_023163820.1">
    <property type="nucleotide sequence ID" value="XM_023308052.2"/>
</dbReference>
<feature type="binding site" evidence="4">
    <location>
        <begin position="299"/>
        <end position="306"/>
    </location>
    <ligand>
        <name>FAD</name>
        <dbReference type="ChEBI" id="CHEBI:57692"/>
    </ligand>
</feature>
<dbReference type="InterPro" id="IPR005101">
    <property type="entry name" value="Cryptochr/Photolyase_FAD-bd"/>
</dbReference>
<dbReference type="GO" id="GO:0043153">
    <property type="term" value="P:entrainment of circadian clock by photoperiod"/>
    <property type="evidence" value="ECO:0007669"/>
    <property type="project" value="TreeGrafter"/>
</dbReference>
<dbReference type="GeneID" id="111594653"/>
<keyword evidence="2 4" id="KW-0285">Flavoprotein</keyword>
<evidence type="ECO:0000256" key="3">
    <source>
        <dbReference type="ARBA" id="ARBA00022827"/>
    </source>
</evidence>
<dbReference type="Pfam" id="PF00875">
    <property type="entry name" value="DNA_photolyase"/>
    <property type="match status" value="1"/>
</dbReference>
<comment type="similarity">
    <text evidence="1">Belongs to the DNA photolyase class-1 family.</text>
</comment>
<dbReference type="SUPFAM" id="SSF52425">
    <property type="entry name" value="Cryptochrome/photolyase, N-terminal domain"/>
    <property type="match status" value="1"/>
</dbReference>
<evidence type="ECO:0000313" key="6">
    <source>
        <dbReference type="Proteomes" id="UP000504633"/>
    </source>
</evidence>
<sequence length="419" mass="48378">MAAERRTLVHWFRKGLRVHDNPALMQIFNKARASPDKFYVRPIFVLDPGILDWMQVGANRWRFLQQILVDLDQNLKELNSRLFVIRGKPVDIFPNLFDRWHVELLTYETDIEPYAVKRDVAVQNIAAAHGVTVDTHCSHTIYNPEVVIAKNLGRAPVTYQKFLSVVEKLKLPKVLDKPERLPKGTQPIADEFEAAEPDVYDCPTLDQLVKRPQELGINKFPGGETEALRRLEKSLSDEHWVASFEKPNTAPNSLEPSTTVLSPYLKFGCLSARLVHQRLQEILKRHPKHSKPPVSLVGQILWREFYYTVAAAESNFDRMLGNIYCLQIPWQERPDHLDAWAHGRTGYPFIDAIMRQLRQEGWIHHLARHAVACFLTRGDLWISWEDGQRVFEQLLLDQDWALNAAPLRSERKLIAQAPT</sequence>